<reference evidence="6" key="1">
    <citation type="journal article" date="2019" name="Int. J. Syst. Evol. Microbiol.">
        <title>The Global Catalogue of Microorganisms (GCM) 10K type strain sequencing project: providing services to taxonomists for standard genome sequencing and annotation.</title>
        <authorList>
            <consortium name="The Broad Institute Genomics Platform"/>
            <consortium name="The Broad Institute Genome Sequencing Center for Infectious Disease"/>
            <person name="Wu L."/>
            <person name="Ma J."/>
        </authorList>
    </citation>
    <scope>NUCLEOTIDE SEQUENCE [LARGE SCALE GENOMIC DNA]</scope>
    <source>
        <strain evidence="6">CCUG 53252</strain>
    </source>
</reference>
<gene>
    <name evidence="5" type="ORF">ACFORJ_02840</name>
</gene>
<feature type="compositionally biased region" description="Low complexity" evidence="3">
    <location>
        <begin position="269"/>
        <end position="285"/>
    </location>
</feature>
<dbReference type="SMART" id="SM00422">
    <property type="entry name" value="HTH_MERR"/>
    <property type="match status" value="1"/>
</dbReference>
<organism evidence="5 6">
    <name type="scientific">Corynebacterium hansenii</name>
    <dbReference type="NCBI Taxonomy" id="394964"/>
    <lineage>
        <taxon>Bacteria</taxon>
        <taxon>Bacillati</taxon>
        <taxon>Actinomycetota</taxon>
        <taxon>Actinomycetes</taxon>
        <taxon>Mycobacteriales</taxon>
        <taxon>Corynebacteriaceae</taxon>
        <taxon>Corynebacterium</taxon>
    </lineage>
</organism>
<dbReference type="Gene3D" id="1.10.1660.10">
    <property type="match status" value="1"/>
</dbReference>
<protein>
    <submittedName>
        <fullName evidence="5">MerR family transcriptional regulator</fullName>
    </submittedName>
</protein>
<feature type="region of interest" description="Disordered" evidence="3">
    <location>
        <begin position="262"/>
        <end position="285"/>
    </location>
</feature>
<evidence type="ECO:0000256" key="1">
    <source>
        <dbReference type="ARBA" id="ARBA00023125"/>
    </source>
</evidence>
<evidence type="ECO:0000259" key="4">
    <source>
        <dbReference type="PROSITE" id="PS50937"/>
    </source>
</evidence>
<feature type="coiled-coil region" evidence="2">
    <location>
        <begin position="75"/>
        <end position="105"/>
    </location>
</feature>
<dbReference type="Pfam" id="PF13411">
    <property type="entry name" value="MerR_1"/>
    <property type="match status" value="1"/>
</dbReference>
<feature type="domain" description="HTH merR-type" evidence="4">
    <location>
        <begin position="1"/>
        <end position="68"/>
    </location>
</feature>
<dbReference type="Proteomes" id="UP001595751">
    <property type="component" value="Unassembled WGS sequence"/>
</dbReference>
<dbReference type="PROSITE" id="PS50937">
    <property type="entry name" value="HTH_MERR_2"/>
    <property type="match status" value="1"/>
</dbReference>
<dbReference type="CDD" id="cd00592">
    <property type="entry name" value="HTH_MerR-like"/>
    <property type="match status" value="1"/>
</dbReference>
<keyword evidence="1" id="KW-0238">DNA-binding</keyword>
<dbReference type="PRINTS" id="PR00040">
    <property type="entry name" value="HTHMERR"/>
</dbReference>
<proteinExistence type="predicted"/>
<dbReference type="EMBL" id="JBHRZN010000001">
    <property type="protein sequence ID" value="MFC3849105.1"/>
    <property type="molecule type" value="Genomic_DNA"/>
</dbReference>
<name>A0ABV7ZPN8_9CORY</name>
<sequence>MRVSELAGVAGVSVRTIRHYHAIGLMPVPPRVGAWRDYGVDDAARLLRIRALADAGIALSDMPAHLDGDAPVPDADGLDAAIASIDERIAELEEHRARLEELRRAGTAADGSGAWTSLPPTLNATFTRIEAAIIERGDARALTLLRRKRRLTEIAVRIGLLGDDVDGPFNHVDPSDIADHFSKFARLTEGPITREECAALVEEGFALIETFGPLPRALTMALEVFAIDRFAHALVVAAFPAPSQRMYVDMAFEELPKRFAAARATPAGPDSDPSDSSRPDSSATR</sequence>
<evidence type="ECO:0000313" key="6">
    <source>
        <dbReference type="Proteomes" id="UP001595751"/>
    </source>
</evidence>
<dbReference type="RefSeq" id="WP_290291258.1">
    <property type="nucleotide sequence ID" value="NZ_CP047211.1"/>
</dbReference>
<evidence type="ECO:0000256" key="2">
    <source>
        <dbReference type="SAM" id="Coils"/>
    </source>
</evidence>
<evidence type="ECO:0000256" key="3">
    <source>
        <dbReference type="SAM" id="MobiDB-lite"/>
    </source>
</evidence>
<keyword evidence="6" id="KW-1185">Reference proteome</keyword>
<comment type="caution">
    <text evidence="5">The sequence shown here is derived from an EMBL/GenBank/DDBJ whole genome shotgun (WGS) entry which is preliminary data.</text>
</comment>
<dbReference type="InterPro" id="IPR009061">
    <property type="entry name" value="DNA-bd_dom_put_sf"/>
</dbReference>
<evidence type="ECO:0000313" key="5">
    <source>
        <dbReference type="EMBL" id="MFC3849105.1"/>
    </source>
</evidence>
<dbReference type="InterPro" id="IPR047057">
    <property type="entry name" value="MerR_fam"/>
</dbReference>
<dbReference type="PANTHER" id="PTHR30204:SF93">
    <property type="entry name" value="HTH MERR-TYPE DOMAIN-CONTAINING PROTEIN"/>
    <property type="match status" value="1"/>
</dbReference>
<accession>A0ABV7ZPN8</accession>
<dbReference type="PANTHER" id="PTHR30204">
    <property type="entry name" value="REDOX-CYCLING DRUG-SENSING TRANSCRIPTIONAL ACTIVATOR SOXR"/>
    <property type="match status" value="1"/>
</dbReference>
<dbReference type="SUPFAM" id="SSF46955">
    <property type="entry name" value="Putative DNA-binding domain"/>
    <property type="match status" value="1"/>
</dbReference>
<keyword evidence="2" id="KW-0175">Coiled coil</keyword>
<dbReference type="InterPro" id="IPR000551">
    <property type="entry name" value="MerR-type_HTH_dom"/>
</dbReference>